<name>A0AC60QLS6_IXOPE</name>
<accession>A0AC60QLS6</accession>
<dbReference type="Proteomes" id="UP000805193">
    <property type="component" value="Unassembled WGS sequence"/>
</dbReference>
<keyword evidence="2" id="KW-1185">Reference proteome</keyword>
<sequence length="106" mass="11444">MDNPPTDHDCPGNANQYPPSPDSDLGPVLTPDPGHDPDSGSNRAKPFKTSRPDDQRPPNSNPLLNSDITVPEVRVALLQLHTNSAPGPDQSTNKALRNLDDQGDFR</sequence>
<organism evidence="1 2">
    <name type="scientific">Ixodes persulcatus</name>
    <name type="common">Taiga tick</name>
    <dbReference type="NCBI Taxonomy" id="34615"/>
    <lineage>
        <taxon>Eukaryota</taxon>
        <taxon>Metazoa</taxon>
        <taxon>Ecdysozoa</taxon>
        <taxon>Arthropoda</taxon>
        <taxon>Chelicerata</taxon>
        <taxon>Arachnida</taxon>
        <taxon>Acari</taxon>
        <taxon>Parasitiformes</taxon>
        <taxon>Ixodida</taxon>
        <taxon>Ixodoidea</taxon>
        <taxon>Ixodidae</taxon>
        <taxon>Ixodinae</taxon>
        <taxon>Ixodes</taxon>
    </lineage>
</organism>
<comment type="caution">
    <text evidence="1">The sequence shown here is derived from an EMBL/GenBank/DDBJ whole genome shotgun (WGS) entry which is preliminary data.</text>
</comment>
<gene>
    <name evidence="1" type="ORF">HPB47_018107</name>
</gene>
<reference evidence="1 2" key="1">
    <citation type="journal article" date="2020" name="Cell">
        <title>Large-Scale Comparative Analyses of Tick Genomes Elucidate Their Genetic Diversity and Vector Capacities.</title>
        <authorList>
            <consortium name="Tick Genome and Microbiome Consortium (TIGMIC)"/>
            <person name="Jia N."/>
            <person name="Wang J."/>
            <person name="Shi W."/>
            <person name="Du L."/>
            <person name="Sun Y."/>
            <person name="Zhan W."/>
            <person name="Jiang J.F."/>
            <person name="Wang Q."/>
            <person name="Zhang B."/>
            <person name="Ji P."/>
            <person name="Bell-Sakyi L."/>
            <person name="Cui X.M."/>
            <person name="Yuan T.T."/>
            <person name="Jiang B.G."/>
            <person name="Yang W.F."/>
            <person name="Lam T.T."/>
            <person name="Chang Q.C."/>
            <person name="Ding S.J."/>
            <person name="Wang X.J."/>
            <person name="Zhu J.G."/>
            <person name="Ruan X.D."/>
            <person name="Zhao L."/>
            <person name="Wei J.T."/>
            <person name="Ye R.Z."/>
            <person name="Que T.C."/>
            <person name="Du C.H."/>
            <person name="Zhou Y.H."/>
            <person name="Cheng J.X."/>
            <person name="Dai P.F."/>
            <person name="Guo W.B."/>
            <person name="Han X.H."/>
            <person name="Huang E.J."/>
            <person name="Li L.F."/>
            <person name="Wei W."/>
            <person name="Gao Y.C."/>
            <person name="Liu J.Z."/>
            <person name="Shao H.Z."/>
            <person name="Wang X."/>
            <person name="Wang C.C."/>
            <person name="Yang T.C."/>
            <person name="Huo Q.B."/>
            <person name="Li W."/>
            <person name="Chen H.Y."/>
            <person name="Chen S.E."/>
            <person name="Zhou L.G."/>
            <person name="Ni X.B."/>
            <person name="Tian J.H."/>
            <person name="Sheng Y."/>
            <person name="Liu T."/>
            <person name="Pan Y.S."/>
            <person name="Xia L.Y."/>
            <person name="Li J."/>
            <person name="Zhao F."/>
            <person name="Cao W.C."/>
        </authorList>
    </citation>
    <scope>NUCLEOTIDE SEQUENCE [LARGE SCALE GENOMIC DNA]</scope>
    <source>
        <strain evidence="1">Iper-2018</strain>
    </source>
</reference>
<proteinExistence type="predicted"/>
<evidence type="ECO:0000313" key="2">
    <source>
        <dbReference type="Proteomes" id="UP000805193"/>
    </source>
</evidence>
<evidence type="ECO:0000313" key="1">
    <source>
        <dbReference type="EMBL" id="KAG0436153.1"/>
    </source>
</evidence>
<dbReference type="EMBL" id="JABSTQ010007157">
    <property type="protein sequence ID" value="KAG0436153.1"/>
    <property type="molecule type" value="Genomic_DNA"/>
</dbReference>
<protein>
    <submittedName>
        <fullName evidence="1">Uncharacterized protein</fullName>
    </submittedName>
</protein>